<dbReference type="InterPro" id="IPR023997">
    <property type="entry name" value="TonB-dep_OMP_SusC/RagA_CS"/>
</dbReference>
<dbReference type="Pfam" id="PF13715">
    <property type="entry name" value="CarbopepD_reg_2"/>
    <property type="match status" value="1"/>
</dbReference>
<dbReference type="GO" id="GO:0009279">
    <property type="term" value="C:cell outer membrane"/>
    <property type="evidence" value="ECO:0007669"/>
    <property type="project" value="UniProtKB-SubCell"/>
</dbReference>
<dbReference type="SUPFAM" id="SSF56935">
    <property type="entry name" value="Porins"/>
    <property type="match status" value="1"/>
</dbReference>
<evidence type="ECO:0000313" key="9">
    <source>
        <dbReference type="EMBL" id="KAA6336420.1"/>
    </source>
</evidence>
<protein>
    <submittedName>
        <fullName evidence="9">TonB-dependent receptor SusC</fullName>
    </submittedName>
</protein>
<dbReference type="InterPro" id="IPR012910">
    <property type="entry name" value="Plug_dom"/>
</dbReference>
<comment type="caution">
    <text evidence="9">The sequence shown here is derived from an EMBL/GenBank/DDBJ whole genome shotgun (WGS) entry which is preliminary data.</text>
</comment>
<dbReference type="AlphaFoldDB" id="A0A5J4RTF3"/>
<evidence type="ECO:0000256" key="6">
    <source>
        <dbReference type="ARBA" id="ARBA00023237"/>
    </source>
</evidence>
<evidence type="ECO:0000256" key="7">
    <source>
        <dbReference type="SAM" id="Phobius"/>
    </source>
</evidence>
<dbReference type="InterPro" id="IPR008969">
    <property type="entry name" value="CarboxyPept-like_regulatory"/>
</dbReference>
<feature type="transmembrane region" description="Helical" evidence="7">
    <location>
        <begin position="21"/>
        <end position="43"/>
    </location>
</feature>
<dbReference type="Pfam" id="PF07715">
    <property type="entry name" value="Plug"/>
    <property type="match status" value="1"/>
</dbReference>
<dbReference type="PANTHER" id="PTHR30069:SF29">
    <property type="entry name" value="HEMOGLOBIN AND HEMOGLOBIN-HAPTOGLOBIN-BINDING PROTEIN 1-RELATED"/>
    <property type="match status" value="1"/>
</dbReference>
<keyword evidence="7" id="KW-1133">Transmembrane helix</keyword>
<dbReference type="NCBIfam" id="TIGR04057">
    <property type="entry name" value="SusC_RagA_signa"/>
    <property type="match status" value="1"/>
</dbReference>
<dbReference type="PANTHER" id="PTHR30069">
    <property type="entry name" value="TONB-DEPENDENT OUTER MEMBRANE RECEPTOR"/>
    <property type="match status" value="1"/>
</dbReference>
<evidence type="ECO:0000256" key="3">
    <source>
        <dbReference type="ARBA" id="ARBA00022692"/>
    </source>
</evidence>
<dbReference type="Gene3D" id="2.40.170.20">
    <property type="entry name" value="TonB-dependent receptor, beta-barrel domain"/>
    <property type="match status" value="1"/>
</dbReference>
<evidence type="ECO:0000256" key="1">
    <source>
        <dbReference type="ARBA" id="ARBA00004571"/>
    </source>
</evidence>
<reference evidence="9" key="1">
    <citation type="submission" date="2019-03" db="EMBL/GenBank/DDBJ databases">
        <title>Single cell metagenomics reveals metabolic interactions within the superorganism composed of flagellate Streblomastix strix and complex community of Bacteroidetes bacteria on its surface.</title>
        <authorList>
            <person name="Treitli S.C."/>
            <person name="Kolisko M."/>
            <person name="Husnik F."/>
            <person name="Keeling P."/>
            <person name="Hampl V."/>
        </authorList>
    </citation>
    <scope>NUCLEOTIDE SEQUENCE</scope>
    <source>
        <strain evidence="9">STM</strain>
    </source>
</reference>
<accession>A0A5J4RTF3</accession>
<name>A0A5J4RTF3_9ZZZZ</name>
<evidence type="ECO:0000256" key="5">
    <source>
        <dbReference type="ARBA" id="ARBA00023136"/>
    </source>
</evidence>
<dbReference type="InterPro" id="IPR023996">
    <property type="entry name" value="TonB-dep_OMP_SusC/RagA"/>
</dbReference>
<comment type="subcellular location">
    <subcellularLocation>
        <location evidence="1">Cell outer membrane</location>
        <topology evidence="1">Multi-pass membrane protein</topology>
    </subcellularLocation>
</comment>
<evidence type="ECO:0000256" key="2">
    <source>
        <dbReference type="ARBA" id="ARBA00022448"/>
    </source>
</evidence>
<dbReference type="InterPro" id="IPR036942">
    <property type="entry name" value="Beta-barrel_TonB_sf"/>
</dbReference>
<dbReference type="Gene3D" id="2.60.40.1120">
    <property type="entry name" value="Carboxypeptidase-like, regulatory domain"/>
    <property type="match status" value="1"/>
</dbReference>
<keyword evidence="9" id="KW-0675">Receptor</keyword>
<dbReference type="PROSITE" id="PS52016">
    <property type="entry name" value="TONB_DEPENDENT_REC_3"/>
    <property type="match status" value="1"/>
</dbReference>
<dbReference type="Gene3D" id="2.170.130.10">
    <property type="entry name" value="TonB-dependent receptor, plug domain"/>
    <property type="match status" value="1"/>
</dbReference>
<keyword evidence="2" id="KW-0813">Transport</keyword>
<evidence type="ECO:0000259" key="8">
    <source>
        <dbReference type="Pfam" id="PF07715"/>
    </source>
</evidence>
<dbReference type="GO" id="GO:0044718">
    <property type="term" value="P:siderophore transmembrane transport"/>
    <property type="evidence" value="ECO:0007669"/>
    <property type="project" value="TreeGrafter"/>
</dbReference>
<evidence type="ECO:0000256" key="4">
    <source>
        <dbReference type="ARBA" id="ARBA00022729"/>
    </source>
</evidence>
<gene>
    <name evidence="9" type="ORF">EZS27_015415</name>
</gene>
<dbReference type="InterPro" id="IPR037066">
    <property type="entry name" value="Plug_dom_sf"/>
</dbReference>
<feature type="domain" description="TonB-dependent receptor plug" evidence="8">
    <location>
        <begin position="138"/>
        <end position="238"/>
    </location>
</feature>
<dbReference type="SUPFAM" id="SSF49464">
    <property type="entry name" value="Carboxypeptidase regulatory domain-like"/>
    <property type="match status" value="1"/>
</dbReference>
<dbReference type="InterPro" id="IPR039426">
    <property type="entry name" value="TonB-dep_rcpt-like"/>
</dbReference>
<keyword evidence="6" id="KW-0998">Cell outer membrane</keyword>
<dbReference type="NCBIfam" id="TIGR04056">
    <property type="entry name" value="OMP_RagA_SusC"/>
    <property type="match status" value="1"/>
</dbReference>
<dbReference type="EMBL" id="SNRY01000794">
    <property type="protein sequence ID" value="KAA6336420.1"/>
    <property type="molecule type" value="Genomic_DNA"/>
</dbReference>
<proteinExistence type="predicted"/>
<dbReference type="GO" id="GO:0015344">
    <property type="term" value="F:siderophore uptake transmembrane transporter activity"/>
    <property type="evidence" value="ECO:0007669"/>
    <property type="project" value="TreeGrafter"/>
</dbReference>
<sequence length="1063" mass="120357">MLFVKFMKKFLFGDIPLKKCGNRLSIIMGLTFLFLFLCDMGLYSQNVRKVAGTITESDGTPVIGASIIVKGTRTGVISDANGRFNIDAASNATLIVSYIGFDTQEIVVGNQTNLKITFVESALRLDDVVVVGYGTAKKTTLTGAVVAVTNKDIIMTKSTDVQNSLTGKMAGVKVVQRSSEPGAYDVDFSIRGLGAPLFIIDGVPRENMSFLDPNEVESVSVLKDASAAIYGTRASNGVVLITTQKGTKAKKFQFDYNTYVGTETFLNSNSPLDAIGFMQLNNERNFNSGRDNLVFGKSQFQAYYDGKKQSSDWYTPFINPHPLEMQHNISANGGTEKLTFYAGFGYTEQEGRWADNKTKYQRYNLRSNITAELAKGLKAEILLNLMQNNRRYQSSESWRIFDQSWSNYPTSPIYLPDPITGEENTKYIYRTLYTHPGLTCNQDLSGYNTNLKNLVQTNMSLEWDIPGVKGLKAKGMYSYDFEDEDIKQVRRKTVSYDDFYNPIESADGTILRRDIKKLNSLLQTLLTYDNTFGKHHVSALALYEESTKDADNYWVQRYTIFSTIEELKAGTSNDIRGNQDNDNLYTFTNKGYVGRVTYDYLSKYLFEFSFRYDGSSKFGPDYRWGFFPVWSLGWRPSEESFIKDNANLNFITNLKIRGSYGVMGDDGFASYQFLTGFNYPANYYGNGYVFNDNPISALTPVTPNKQFTWITSKTLDIGLDFELWNGLLGGVVDVFRRDRSGFLGQRTFSLPNEAGIKLPYENINSDCGQGFEVTLTHRHKVGDIRYNLSAYVAMDRNKIKYYEIGQFVNSYDQWLNGFNDRWGFFQGKNADYLPSRGSIWGYDYLGQYQSMQQIWDSGLIYDSAGNIHMLPGDLIYDDWNGDGVIDSNDSHPIGKNHNALSYAITIGAEWKGFDVSMVWQGTGHNRRNAADVSGFFAQAVNNDSNGLSVFLDRWHRADEFNPSIDQEWIPGYYPSNYTNNNRGFILASSNFWYLDATYLRLKTLELGYTVPAKWIKKAGIQKARLFFNGYNMLTFTNYTIMDPEQTKTYPLVKSYNGGLSLTF</sequence>
<keyword evidence="5 7" id="KW-0472">Membrane</keyword>
<keyword evidence="4" id="KW-0732">Signal</keyword>
<keyword evidence="3 7" id="KW-0812">Transmembrane</keyword>
<organism evidence="9">
    <name type="scientific">termite gut metagenome</name>
    <dbReference type="NCBI Taxonomy" id="433724"/>
    <lineage>
        <taxon>unclassified sequences</taxon>
        <taxon>metagenomes</taxon>
        <taxon>organismal metagenomes</taxon>
    </lineage>
</organism>